<evidence type="ECO:0000313" key="8">
    <source>
        <dbReference type="Proteomes" id="UP000178764"/>
    </source>
</evidence>
<dbReference type="InterPro" id="IPR012902">
    <property type="entry name" value="N_methyl_site"/>
</dbReference>
<protein>
    <recommendedName>
        <fullName evidence="9">Type II secretion system protein GspG C-terminal domain-containing protein</fullName>
    </recommendedName>
</protein>
<evidence type="ECO:0000256" key="5">
    <source>
        <dbReference type="ARBA" id="ARBA00023136"/>
    </source>
</evidence>
<dbReference type="Pfam" id="PF07963">
    <property type="entry name" value="N_methyl"/>
    <property type="match status" value="1"/>
</dbReference>
<name>A0A1F5DNM4_9BACT</name>
<dbReference type="PANTHER" id="PTHR30093:SF44">
    <property type="entry name" value="TYPE II SECRETION SYSTEM CORE PROTEIN G"/>
    <property type="match status" value="1"/>
</dbReference>
<evidence type="ECO:0000313" key="7">
    <source>
        <dbReference type="EMBL" id="OGD56725.1"/>
    </source>
</evidence>
<comment type="caution">
    <text evidence="7">The sequence shown here is derived from an EMBL/GenBank/DDBJ whole genome shotgun (WGS) entry which is preliminary data.</text>
</comment>
<evidence type="ECO:0008006" key="9">
    <source>
        <dbReference type="Google" id="ProtNLM"/>
    </source>
</evidence>
<dbReference type="NCBIfam" id="TIGR02532">
    <property type="entry name" value="IV_pilin_GFxxxE"/>
    <property type="match status" value="1"/>
</dbReference>
<dbReference type="PANTHER" id="PTHR30093">
    <property type="entry name" value="GENERAL SECRETION PATHWAY PROTEIN G"/>
    <property type="match status" value="1"/>
</dbReference>
<dbReference type="AlphaFoldDB" id="A0A1F5DNM4"/>
<keyword evidence="2" id="KW-0488">Methylation</keyword>
<dbReference type="InterPro" id="IPR045584">
    <property type="entry name" value="Pilin-like"/>
</dbReference>
<dbReference type="GO" id="GO:0016020">
    <property type="term" value="C:membrane"/>
    <property type="evidence" value="ECO:0007669"/>
    <property type="project" value="UniProtKB-SubCell"/>
</dbReference>
<keyword evidence="5 6" id="KW-0472">Membrane</keyword>
<dbReference type="Proteomes" id="UP000178764">
    <property type="component" value="Unassembled WGS sequence"/>
</dbReference>
<proteinExistence type="predicted"/>
<dbReference type="Gene3D" id="3.30.700.10">
    <property type="entry name" value="Glycoprotein, Type 4 Pilin"/>
    <property type="match status" value="1"/>
</dbReference>
<comment type="subcellular location">
    <subcellularLocation>
        <location evidence="1">Membrane</location>
        <topology evidence="1">Single-pass membrane protein</topology>
    </subcellularLocation>
</comment>
<dbReference type="SUPFAM" id="SSF54523">
    <property type="entry name" value="Pili subunits"/>
    <property type="match status" value="1"/>
</dbReference>
<keyword evidence="3 6" id="KW-0812">Transmembrane</keyword>
<organism evidence="7 8">
    <name type="scientific">Candidatus Berkelbacteria bacterium RBG_13_40_8</name>
    <dbReference type="NCBI Taxonomy" id="1797467"/>
    <lineage>
        <taxon>Bacteria</taxon>
        <taxon>Candidatus Berkelbacteria</taxon>
    </lineage>
</organism>
<gene>
    <name evidence="7" type="ORF">A2V71_04250</name>
</gene>
<keyword evidence="4 6" id="KW-1133">Transmembrane helix</keyword>
<evidence type="ECO:0000256" key="2">
    <source>
        <dbReference type="ARBA" id="ARBA00022481"/>
    </source>
</evidence>
<evidence type="ECO:0000256" key="3">
    <source>
        <dbReference type="ARBA" id="ARBA00022692"/>
    </source>
</evidence>
<sequence>MKKAFTLIELLVVIAIIGILAAMILVALNSARAKAKNAAGRGTLSSLPAALAMCKDQPSGSTDVTAWTDASTGGGLLCPAPNTTTWPSLASNGWTYGTLSNGTLDTVSFTATCAAGTCGTAQSITCDMSGCR</sequence>
<reference evidence="7 8" key="1">
    <citation type="journal article" date="2016" name="Nat. Commun.">
        <title>Thousands of microbial genomes shed light on interconnected biogeochemical processes in an aquifer system.</title>
        <authorList>
            <person name="Anantharaman K."/>
            <person name="Brown C.T."/>
            <person name="Hug L.A."/>
            <person name="Sharon I."/>
            <person name="Castelle C.J."/>
            <person name="Probst A.J."/>
            <person name="Thomas B.C."/>
            <person name="Singh A."/>
            <person name="Wilkins M.J."/>
            <person name="Karaoz U."/>
            <person name="Brodie E.L."/>
            <person name="Williams K.H."/>
            <person name="Hubbard S.S."/>
            <person name="Banfield J.F."/>
        </authorList>
    </citation>
    <scope>NUCLEOTIDE SEQUENCE [LARGE SCALE GENOMIC DNA]</scope>
</reference>
<feature type="transmembrane region" description="Helical" evidence="6">
    <location>
        <begin position="6"/>
        <end position="28"/>
    </location>
</feature>
<accession>A0A1F5DNM4</accession>
<evidence type="ECO:0000256" key="6">
    <source>
        <dbReference type="SAM" id="Phobius"/>
    </source>
</evidence>
<evidence type="ECO:0000256" key="1">
    <source>
        <dbReference type="ARBA" id="ARBA00004167"/>
    </source>
</evidence>
<dbReference type="EMBL" id="MEZT01000014">
    <property type="protein sequence ID" value="OGD56725.1"/>
    <property type="molecule type" value="Genomic_DNA"/>
</dbReference>
<evidence type="ECO:0000256" key="4">
    <source>
        <dbReference type="ARBA" id="ARBA00022989"/>
    </source>
</evidence>